<feature type="transmembrane region" description="Helical" evidence="5">
    <location>
        <begin position="346"/>
        <end position="365"/>
    </location>
</feature>
<feature type="transmembrane region" description="Helical" evidence="5">
    <location>
        <begin position="284"/>
        <end position="310"/>
    </location>
</feature>
<dbReference type="SUPFAM" id="SSF103473">
    <property type="entry name" value="MFS general substrate transporter"/>
    <property type="match status" value="1"/>
</dbReference>
<reference evidence="7" key="1">
    <citation type="submission" date="2022-11" db="EMBL/GenBank/DDBJ databases">
        <authorList>
            <person name="Mo P."/>
        </authorList>
    </citation>
    <scope>NUCLEOTIDE SEQUENCE</scope>
    <source>
        <strain evidence="7">HUAS 11-8</strain>
    </source>
</reference>
<feature type="transmembrane region" description="Helical" evidence="5">
    <location>
        <begin position="124"/>
        <end position="141"/>
    </location>
</feature>
<dbReference type="PANTHER" id="PTHR42718">
    <property type="entry name" value="MAJOR FACILITATOR SUPERFAMILY MULTIDRUG TRANSPORTER MFSC"/>
    <property type="match status" value="1"/>
</dbReference>
<dbReference type="PANTHER" id="PTHR42718:SF39">
    <property type="entry name" value="ACTINORHODIN TRANSPORTER-RELATED"/>
    <property type="match status" value="1"/>
</dbReference>
<dbReference type="PRINTS" id="PR01036">
    <property type="entry name" value="TCRTETB"/>
</dbReference>
<dbReference type="InterPro" id="IPR020846">
    <property type="entry name" value="MFS_dom"/>
</dbReference>
<accession>A0ABY7B9A0</accession>
<dbReference type="Pfam" id="PF07690">
    <property type="entry name" value="MFS_1"/>
    <property type="match status" value="1"/>
</dbReference>
<feature type="transmembrane region" description="Helical" evidence="5">
    <location>
        <begin position="59"/>
        <end position="82"/>
    </location>
</feature>
<evidence type="ECO:0000256" key="4">
    <source>
        <dbReference type="ARBA" id="ARBA00023136"/>
    </source>
</evidence>
<feature type="transmembrane region" description="Helical" evidence="5">
    <location>
        <begin position="216"/>
        <end position="235"/>
    </location>
</feature>
<protein>
    <submittedName>
        <fullName evidence="7">MFS transporter</fullName>
    </submittedName>
</protein>
<evidence type="ECO:0000259" key="6">
    <source>
        <dbReference type="PROSITE" id="PS50850"/>
    </source>
</evidence>
<feature type="transmembrane region" description="Helical" evidence="5">
    <location>
        <begin position="316"/>
        <end position="334"/>
    </location>
</feature>
<feature type="transmembrane region" description="Helical" evidence="5">
    <location>
        <begin position="454"/>
        <end position="473"/>
    </location>
</feature>
<feature type="transmembrane region" description="Helical" evidence="5">
    <location>
        <begin position="94"/>
        <end position="118"/>
    </location>
</feature>
<dbReference type="RefSeq" id="WP_268758332.1">
    <property type="nucleotide sequence ID" value="NZ_CP113836.1"/>
</dbReference>
<feature type="transmembrane region" description="Helical" evidence="5">
    <location>
        <begin position="428"/>
        <end position="448"/>
    </location>
</feature>
<keyword evidence="8" id="KW-1185">Reference proteome</keyword>
<evidence type="ECO:0000256" key="1">
    <source>
        <dbReference type="ARBA" id="ARBA00004651"/>
    </source>
</evidence>
<dbReference type="InterPro" id="IPR011701">
    <property type="entry name" value="MFS"/>
</dbReference>
<sequence>MSTTIDPIRSAEVAPPAADRPSWGALGVLLAGIFITTLDFFIVNVAIPSLQRGLHAGPAAVQFVVAGFGLAYAASLITGGRLGDLHGRRRMFRVGLSVFTVASAACGLAPTAGVLIAARVLQGLGAALLSPQVLAILNVVYTGRHRTAAFNAFGLAMGFGGVFGQLIGGVLIQADIAGLGWRSIFLINVPVGAIALVLAGRLVPESGAGGRSRLDLTGTVLVSLGLVAIVLPLVQGQQQGWPLWTWLCLAAAVPLLAGFVVHQRRTGDRGGSPLVDLAMFRQRAFSAGVAIGLVYALTTASFFLVLALYLQQGHGLSALGSGLVFLPLGLGYFVSSSKAGQVAARLGRQVLAAGALTVAAGYLILAVTAEEIGTAGAAAWLAPGLLIAGAGMGLVMAPLPATVLAGVRQGHAAAASGVLNAAQQAGGAIGVAMVGVVFYQVLGALGGFDGAFSVSELVLAGVAVAVAGLVQLLPKAPTG</sequence>
<comment type="subcellular location">
    <subcellularLocation>
        <location evidence="1">Cell membrane</location>
        <topology evidence="1">Multi-pass membrane protein</topology>
    </subcellularLocation>
</comment>
<keyword evidence="2 5" id="KW-0812">Transmembrane</keyword>
<organism evidence="7 8">
    <name type="scientific">Amycolatopsis cynarae</name>
    <dbReference type="NCBI Taxonomy" id="2995223"/>
    <lineage>
        <taxon>Bacteria</taxon>
        <taxon>Bacillati</taxon>
        <taxon>Actinomycetota</taxon>
        <taxon>Actinomycetes</taxon>
        <taxon>Pseudonocardiales</taxon>
        <taxon>Pseudonocardiaceae</taxon>
        <taxon>Amycolatopsis</taxon>
    </lineage>
</organism>
<dbReference type="EMBL" id="CP113836">
    <property type="protein sequence ID" value="WAL68238.1"/>
    <property type="molecule type" value="Genomic_DNA"/>
</dbReference>
<evidence type="ECO:0000256" key="5">
    <source>
        <dbReference type="SAM" id="Phobius"/>
    </source>
</evidence>
<feature type="transmembrane region" description="Helical" evidence="5">
    <location>
        <begin position="23"/>
        <end position="47"/>
    </location>
</feature>
<dbReference type="Gene3D" id="1.20.1250.20">
    <property type="entry name" value="MFS general substrate transporter like domains"/>
    <property type="match status" value="1"/>
</dbReference>
<dbReference type="InterPro" id="IPR036259">
    <property type="entry name" value="MFS_trans_sf"/>
</dbReference>
<evidence type="ECO:0000313" key="7">
    <source>
        <dbReference type="EMBL" id="WAL68238.1"/>
    </source>
</evidence>
<gene>
    <name evidence="7" type="ORF">ORV05_10880</name>
</gene>
<feature type="transmembrane region" description="Helical" evidence="5">
    <location>
        <begin position="148"/>
        <end position="172"/>
    </location>
</feature>
<evidence type="ECO:0000313" key="8">
    <source>
        <dbReference type="Proteomes" id="UP001163203"/>
    </source>
</evidence>
<proteinExistence type="predicted"/>
<dbReference type="PROSITE" id="PS50850">
    <property type="entry name" value="MFS"/>
    <property type="match status" value="1"/>
</dbReference>
<evidence type="ECO:0000256" key="3">
    <source>
        <dbReference type="ARBA" id="ARBA00022989"/>
    </source>
</evidence>
<feature type="domain" description="Major facilitator superfamily (MFS) profile" evidence="6">
    <location>
        <begin position="25"/>
        <end position="479"/>
    </location>
</feature>
<name>A0ABY7B9A0_9PSEU</name>
<keyword evidence="4 5" id="KW-0472">Membrane</keyword>
<dbReference type="CDD" id="cd17321">
    <property type="entry name" value="MFS_MMR_MDR_like"/>
    <property type="match status" value="1"/>
</dbReference>
<keyword evidence="3 5" id="KW-1133">Transmembrane helix</keyword>
<dbReference type="Gene3D" id="1.20.1720.10">
    <property type="entry name" value="Multidrug resistance protein D"/>
    <property type="match status" value="1"/>
</dbReference>
<feature type="transmembrane region" description="Helical" evidence="5">
    <location>
        <begin position="241"/>
        <end position="263"/>
    </location>
</feature>
<dbReference type="Proteomes" id="UP001163203">
    <property type="component" value="Chromosome"/>
</dbReference>
<feature type="transmembrane region" description="Helical" evidence="5">
    <location>
        <begin position="184"/>
        <end position="204"/>
    </location>
</feature>
<feature type="transmembrane region" description="Helical" evidence="5">
    <location>
        <begin position="385"/>
        <end position="407"/>
    </location>
</feature>
<evidence type="ECO:0000256" key="2">
    <source>
        <dbReference type="ARBA" id="ARBA00022692"/>
    </source>
</evidence>